<proteinExistence type="predicted"/>
<reference evidence="1 2" key="1">
    <citation type="submission" date="2020-08" db="EMBL/GenBank/DDBJ databases">
        <title>Genomic Encyclopedia of Type Strains, Phase IV (KMG-IV): sequencing the most valuable type-strain genomes for metagenomic binning, comparative biology and taxonomic classification.</title>
        <authorList>
            <person name="Goeker M."/>
        </authorList>
    </citation>
    <scope>NUCLEOTIDE SEQUENCE [LARGE SCALE GENOMIC DNA]</scope>
    <source>
        <strain evidence="1 2">DSM 101730</strain>
    </source>
</reference>
<dbReference type="InterPro" id="IPR007729">
    <property type="entry name" value="DGOK"/>
</dbReference>
<dbReference type="Gene3D" id="3.30.420.300">
    <property type="entry name" value="2-keto-3-deoxy-galactonokinase, substrate binding domain"/>
    <property type="match status" value="1"/>
</dbReference>
<sequence length="325" mass="33367">MTSRTSSPLIDGIADGIAVDWIAVDWGSSNLRAWAMNGTSRPISETSAATGASTLAPDAFEPALLGAIGPWLREAGQPPTDVIICGMAGARGAWVEAPYGTVPCPPSPANPARVPTTDPRLAVRILPGLSQTAPPDVMRGEETQIAGLIAEEPRFDGVACLPGTHTKWVHVSAGEVVSFASYMTGEMFALLAGQSVLRRTVAPDGWDEAAFLAGAEDGLARPDRVPARLFGLRAGALVGDLDPVVARSRLSGLLIGGEIAAAKPYWLGRDVVLIGAPALSRAYGGALALAGLDAREADATAMTIAGLAAARAALRTRVASNGAHP</sequence>
<dbReference type="InterPro" id="IPR042257">
    <property type="entry name" value="DGOK_C"/>
</dbReference>
<comment type="caution">
    <text evidence="1">The sequence shown here is derived from an EMBL/GenBank/DDBJ whole genome shotgun (WGS) entry which is preliminary data.</text>
</comment>
<dbReference type="EMBL" id="JACHFM010000004">
    <property type="protein sequence ID" value="MBB5223729.1"/>
    <property type="molecule type" value="Genomic_DNA"/>
</dbReference>
<dbReference type="Pfam" id="PF05035">
    <property type="entry name" value="DGOK"/>
    <property type="match status" value="1"/>
</dbReference>
<dbReference type="InterPro" id="IPR043129">
    <property type="entry name" value="ATPase_NBD"/>
</dbReference>
<keyword evidence="1" id="KW-0418">Kinase</keyword>
<keyword evidence="1" id="KW-0808">Transferase</keyword>
<dbReference type="AlphaFoldDB" id="A0A840SKS6"/>
<evidence type="ECO:0000313" key="1">
    <source>
        <dbReference type="EMBL" id="MBB5223729.1"/>
    </source>
</evidence>
<organism evidence="1 2">
    <name type="scientific">Amaricoccus macauensis</name>
    <dbReference type="NCBI Taxonomy" id="57001"/>
    <lineage>
        <taxon>Bacteria</taxon>
        <taxon>Pseudomonadati</taxon>
        <taxon>Pseudomonadota</taxon>
        <taxon>Alphaproteobacteria</taxon>
        <taxon>Rhodobacterales</taxon>
        <taxon>Paracoccaceae</taxon>
        <taxon>Amaricoccus</taxon>
    </lineage>
</organism>
<dbReference type="Gene3D" id="3.30.420.310">
    <property type="entry name" value="2-keto-3-deoxy-galactonokinase, C-terminal domain"/>
    <property type="match status" value="1"/>
</dbReference>
<gene>
    <name evidence="1" type="ORF">HNP73_003683</name>
</gene>
<name>A0A840SKS6_9RHOB</name>
<accession>A0A840SKS6</accession>
<dbReference type="SUPFAM" id="SSF53067">
    <property type="entry name" value="Actin-like ATPase domain"/>
    <property type="match status" value="1"/>
</dbReference>
<dbReference type="InterPro" id="IPR042258">
    <property type="entry name" value="DGOK_N"/>
</dbReference>
<protein>
    <submittedName>
        <fullName evidence="1">2-dehydro-3-deoxygalactonokinase</fullName>
        <ecNumber evidence="1">2.7.1.58</ecNumber>
    </submittedName>
</protein>
<keyword evidence="2" id="KW-1185">Reference proteome</keyword>
<dbReference type="GO" id="GO:0008671">
    <property type="term" value="F:2-dehydro-3-deoxygalactonokinase activity"/>
    <property type="evidence" value="ECO:0007669"/>
    <property type="project" value="UniProtKB-EC"/>
</dbReference>
<dbReference type="GO" id="GO:0034194">
    <property type="term" value="P:D-galactonate catabolic process"/>
    <property type="evidence" value="ECO:0007669"/>
    <property type="project" value="InterPro"/>
</dbReference>
<dbReference type="EC" id="2.7.1.58" evidence="1"/>
<evidence type="ECO:0000313" key="2">
    <source>
        <dbReference type="Proteomes" id="UP000549457"/>
    </source>
</evidence>
<dbReference type="Proteomes" id="UP000549457">
    <property type="component" value="Unassembled WGS sequence"/>
</dbReference>